<dbReference type="Proteomes" id="UP000320333">
    <property type="component" value="Unassembled WGS sequence"/>
</dbReference>
<organism evidence="1 2">
    <name type="scientific">Chytriomyces confervae</name>
    <dbReference type="NCBI Taxonomy" id="246404"/>
    <lineage>
        <taxon>Eukaryota</taxon>
        <taxon>Fungi</taxon>
        <taxon>Fungi incertae sedis</taxon>
        <taxon>Chytridiomycota</taxon>
        <taxon>Chytridiomycota incertae sedis</taxon>
        <taxon>Chytridiomycetes</taxon>
        <taxon>Chytridiales</taxon>
        <taxon>Chytriomycetaceae</taxon>
        <taxon>Chytriomyces</taxon>
    </lineage>
</organism>
<gene>
    <name evidence="1" type="ORF">CcCBS67573_g03588</name>
</gene>
<dbReference type="PANTHER" id="PTHR28037:SF1">
    <property type="entry name" value="ALCOHOL O-ACETYLTRANSFERASE 1-RELATED"/>
    <property type="match status" value="1"/>
</dbReference>
<dbReference type="InterPro" id="IPR052058">
    <property type="entry name" value="Alcohol_O-acetyltransferase"/>
</dbReference>
<comment type="caution">
    <text evidence="1">The sequence shown here is derived from an EMBL/GenBank/DDBJ whole genome shotgun (WGS) entry which is preliminary data.</text>
</comment>
<evidence type="ECO:0000313" key="1">
    <source>
        <dbReference type="EMBL" id="TPX75150.1"/>
    </source>
</evidence>
<dbReference type="EMBL" id="QEAP01000093">
    <property type="protein sequence ID" value="TPX75150.1"/>
    <property type="molecule type" value="Genomic_DNA"/>
</dbReference>
<dbReference type="PANTHER" id="PTHR28037">
    <property type="entry name" value="ALCOHOL O-ACETYLTRANSFERASE 1-RELATED"/>
    <property type="match status" value="1"/>
</dbReference>
<evidence type="ECO:0000313" key="2">
    <source>
        <dbReference type="Proteomes" id="UP000320333"/>
    </source>
</evidence>
<accession>A0A507FHH1</accession>
<dbReference type="OrthoDB" id="2150604at2759"/>
<reference evidence="1 2" key="1">
    <citation type="journal article" date="2019" name="Sci. Rep.">
        <title>Comparative genomics of chytrid fungi reveal insights into the obligate biotrophic and pathogenic lifestyle of Synchytrium endobioticum.</title>
        <authorList>
            <person name="van de Vossenberg B.T.L.H."/>
            <person name="Warris S."/>
            <person name="Nguyen H.D.T."/>
            <person name="van Gent-Pelzer M.P.E."/>
            <person name="Joly D.L."/>
            <person name="van de Geest H.C."/>
            <person name="Bonants P.J.M."/>
            <person name="Smith D.S."/>
            <person name="Levesque C.A."/>
            <person name="van der Lee T.A.J."/>
        </authorList>
    </citation>
    <scope>NUCLEOTIDE SEQUENCE [LARGE SCALE GENOMIC DNA]</scope>
    <source>
        <strain evidence="1 2">CBS 675.73</strain>
    </source>
</reference>
<keyword evidence="2" id="KW-1185">Reference proteome</keyword>
<protein>
    <submittedName>
        <fullName evidence="1">Uncharacterized protein</fullName>
    </submittedName>
</protein>
<dbReference type="AlphaFoldDB" id="A0A507FHH1"/>
<name>A0A507FHH1_9FUNG</name>
<proteinExistence type="predicted"/>
<sequence>MPLFQKVNTAAHNLCKLSTALKNAENRPSMALLEKKQQRLVQEIASLENGAASKVDAVETSESSTSDHMHLCMGACIEAPGIALEALHFVWGRFRYRQALSRNSAAVTRELLAWQQALALLVVWATKTRRMAPPKVEDEVRATLQVPGAVTQPSRPSMQGSKASKASKSSFVSMAKRPVVMPAGLSITERFFFKIPPTKQQVLMCIMVRVRLPPSAPVGPHTPNRIIDLLRIAQSKHYRLSSWIDKESMSAIPFCDKAANLPTAYRFLERAGPNHWLDVYHEETNANFDTSDVTRPLWRSAVIVPKGMMPAADSALFQGQTPIFGANSEQFEYPILYDRSERNEFGLDPTPPTPNSDYFEIFFTFNHCLGDGLSMFAFARTFLECTDAAHFNSLDLKLETIEVSKEPPPVIDNLFDPNIFEVFPTAAAIAMRTFGKKKKRLGHGADTPVPRPLPNSSAPLVVSPATPARGYSNARALTFNTEYMAILRKQSKREKTSIAAILVVAALAACRSVFVHSAEKEHKNVLDTDVVPKSQGWVVTNSIRHILPQSKLLQGGDRETDEGLKVFGGYAGSVSNNSLKMKDESLIWERCRIVKKGITTSFIASIRRLKVANYVYRHPKLAEMLEKKTDLSKMSQSYSVEVANLGAWEYPCAPPNAPDSDERVRLDYFGGGLNASFEGSRGLFSLGIITLGGFMTVFVSYDVKVVTVDEAEVFFTSLCKTMHNLGEAGPKATVGQVRK</sequence>